<accession>A0AAD7RS31</accession>
<dbReference type="AlphaFoldDB" id="A0AAD7RS31"/>
<name>A0AAD7RS31_9TELE</name>
<sequence>MSLLFRLLPSAVDFPRASDSHAPVCRALRWLVLLIFLETADCRWLSPRLTKGPLSAGGGPGPREGGGGGRSNCPGPAFILVPGPEAPASLSIPPGPRAV</sequence>
<dbReference type="EMBL" id="JAINUG010000183">
    <property type="protein sequence ID" value="KAJ8389374.1"/>
    <property type="molecule type" value="Genomic_DNA"/>
</dbReference>
<evidence type="ECO:0000313" key="2">
    <source>
        <dbReference type="EMBL" id="KAJ8389374.1"/>
    </source>
</evidence>
<feature type="compositionally biased region" description="Gly residues" evidence="1">
    <location>
        <begin position="55"/>
        <end position="70"/>
    </location>
</feature>
<dbReference type="Proteomes" id="UP001221898">
    <property type="component" value="Unassembled WGS sequence"/>
</dbReference>
<feature type="region of interest" description="Disordered" evidence="1">
    <location>
        <begin position="48"/>
        <end position="99"/>
    </location>
</feature>
<comment type="caution">
    <text evidence="2">The sequence shown here is derived from an EMBL/GenBank/DDBJ whole genome shotgun (WGS) entry which is preliminary data.</text>
</comment>
<protein>
    <submittedName>
        <fullName evidence="2">Uncharacterized protein</fullName>
    </submittedName>
</protein>
<evidence type="ECO:0000313" key="3">
    <source>
        <dbReference type="Proteomes" id="UP001221898"/>
    </source>
</evidence>
<evidence type="ECO:0000256" key="1">
    <source>
        <dbReference type="SAM" id="MobiDB-lite"/>
    </source>
</evidence>
<proteinExistence type="predicted"/>
<reference evidence="2" key="1">
    <citation type="journal article" date="2023" name="Science">
        <title>Genome structures resolve the early diversification of teleost fishes.</title>
        <authorList>
            <person name="Parey E."/>
            <person name="Louis A."/>
            <person name="Montfort J."/>
            <person name="Bouchez O."/>
            <person name="Roques C."/>
            <person name="Iampietro C."/>
            <person name="Lluch J."/>
            <person name="Castinel A."/>
            <person name="Donnadieu C."/>
            <person name="Desvignes T."/>
            <person name="Floi Bucao C."/>
            <person name="Jouanno E."/>
            <person name="Wen M."/>
            <person name="Mejri S."/>
            <person name="Dirks R."/>
            <person name="Jansen H."/>
            <person name="Henkel C."/>
            <person name="Chen W.J."/>
            <person name="Zahm M."/>
            <person name="Cabau C."/>
            <person name="Klopp C."/>
            <person name="Thompson A.W."/>
            <person name="Robinson-Rechavi M."/>
            <person name="Braasch I."/>
            <person name="Lecointre G."/>
            <person name="Bobe J."/>
            <person name="Postlethwait J.H."/>
            <person name="Berthelot C."/>
            <person name="Roest Crollius H."/>
            <person name="Guiguen Y."/>
        </authorList>
    </citation>
    <scope>NUCLEOTIDE SEQUENCE</scope>
    <source>
        <strain evidence="2">NC1722</strain>
    </source>
</reference>
<keyword evidence="3" id="KW-1185">Reference proteome</keyword>
<gene>
    <name evidence="2" type="ORF">AAFF_G00120820</name>
</gene>
<organism evidence="2 3">
    <name type="scientific">Aldrovandia affinis</name>
    <dbReference type="NCBI Taxonomy" id="143900"/>
    <lineage>
        <taxon>Eukaryota</taxon>
        <taxon>Metazoa</taxon>
        <taxon>Chordata</taxon>
        <taxon>Craniata</taxon>
        <taxon>Vertebrata</taxon>
        <taxon>Euteleostomi</taxon>
        <taxon>Actinopterygii</taxon>
        <taxon>Neopterygii</taxon>
        <taxon>Teleostei</taxon>
        <taxon>Notacanthiformes</taxon>
        <taxon>Halosauridae</taxon>
        <taxon>Aldrovandia</taxon>
    </lineage>
</organism>